<proteinExistence type="predicted"/>
<accession>A0A3N4L0G3</accession>
<dbReference type="AlphaFoldDB" id="A0A3N4L0G3"/>
<dbReference type="Proteomes" id="UP000277580">
    <property type="component" value="Unassembled WGS sequence"/>
</dbReference>
<dbReference type="InParanoid" id="A0A3N4L0G3"/>
<dbReference type="EMBL" id="ML119119">
    <property type="protein sequence ID" value="RPB14061.1"/>
    <property type="molecule type" value="Genomic_DNA"/>
</dbReference>
<protein>
    <submittedName>
        <fullName evidence="1">Uncharacterized protein</fullName>
    </submittedName>
</protein>
<evidence type="ECO:0000313" key="2">
    <source>
        <dbReference type="Proteomes" id="UP000277580"/>
    </source>
</evidence>
<keyword evidence="2" id="KW-1185">Reference proteome</keyword>
<dbReference type="OrthoDB" id="10389076at2759"/>
<evidence type="ECO:0000313" key="1">
    <source>
        <dbReference type="EMBL" id="RPB14061.1"/>
    </source>
</evidence>
<reference evidence="1 2" key="1">
    <citation type="journal article" date="2018" name="Nat. Ecol. Evol.">
        <title>Pezizomycetes genomes reveal the molecular basis of ectomycorrhizal truffle lifestyle.</title>
        <authorList>
            <person name="Murat C."/>
            <person name="Payen T."/>
            <person name="Noel B."/>
            <person name="Kuo A."/>
            <person name="Morin E."/>
            <person name="Chen J."/>
            <person name="Kohler A."/>
            <person name="Krizsan K."/>
            <person name="Balestrini R."/>
            <person name="Da Silva C."/>
            <person name="Montanini B."/>
            <person name="Hainaut M."/>
            <person name="Levati E."/>
            <person name="Barry K.W."/>
            <person name="Belfiori B."/>
            <person name="Cichocki N."/>
            <person name="Clum A."/>
            <person name="Dockter R.B."/>
            <person name="Fauchery L."/>
            <person name="Guy J."/>
            <person name="Iotti M."/>
            <person name="Le Tacon F."/>
            <person name="Lindquist E.A."/>
            <person name="Lipzen A."/>
            <person name="Malagnac F."/>
            <person name="Mello A."/>
            <person name="Molinier V."/>
            <person name="Miyauchi S."/>
            <person name="Poulain J."/>
            <person name="Riccioni C."/>
            <person name="Rubini A."/>
            <person name="Sitrit Y."/>
            <person name="Splivallo R."/>
            <person name="Traeger S."/>
            <person name="Wang M."/>
            <person name="Zifcakova L."/>
            <person name="Wipf D."/>
            <person name="Zambonelli A."/>
            <person name="Paolocci F."/>
            <person name="Nowrousian M."/>
            <person name="Ottonello S."/>
            <person name="Baldrian P."/>
            <person name="Spatafora J.W."/>
            <person name="Henrissat B."/>
            <person name="Nagy L.G."/>
            <person name="Aury J.M."/>
            <person name="Wincker P."/>
            <person name="Grigoriev I.V."/>
            <person name="Bonfante P."/>
            <person name="Martin F.M."/>
        </authorList>
    </citation>
    <scope>NUCLEOTIDE SEQUENCE [LARGE SCALE GENOMIC DNA]</scope>
    <source>
        <strain evidence="1 2">CCBAS932</strain>
    </source>
</reference>
<organism evidence="1 2">
    <name type="scientific">Morchella conica CCBAS932</name>
    <dbReference type="NCBI Taxonomy" id="1392247"/>
    <lineage>
        <taxon>Eukaryota</taxon>
        <taxon>Fungi</taxon>
        <taxon>Dikarya</taxon>
        <taxon>Ascomycota</taxon>
        <taxon>Pezizomycotina</taxon>
        <taxon>Pezizomycetes</taxon>
        <taxon>Pezizales</taxon>
        <taxon>Morchellaceae</taxon>
        <taxon>Morchella</taxon>
    </lineage>
</organism>
<name>A0A3N4L0G3_9PEZI</name>
<gene>
    <name evidence="1" type="ORF">P167DRAFT_73049</name>
</gene>
<sequence length="174" mass="19493">MSVGIGLGDVCIMLRGAFTMWAGVRGYSEDTRTVREEISLWKLRLEELDQRVRDANLSPGAAGMAKHDLLESFKTLEKIEKHLCVPTTKGSGHLKWAVYQRNKVMGYKESLNALMSGIAEMMITENVHHQAIIVPTNNLTTISPTQYKEEPVFLVDAMDEMVVFSAAFCQDLEV</sequence>